<dbReference type="AlphaFoldDB" id="A0A7C8YGW8"/>
<proteinExistence type="predicted"/>
<sequence length="100" mass="11137">MNWDIPGCHCVQSGLAKSNVVVKPQQQYIQPARFHQYIIATIYCISGPISKRATTPINTSCSNTYKVFAIMGNDFSATDWRPLPKASLPPPSFFYNVSPI</sequence>
<evidence type="ECO:0000313" key="1">
    <source>
        <dbReference type="EMBL" id="MBA4617835.1"/>
    </source>
</evidence>
<name>A0A7C8YGW8_OPUST</name>
<organism evidence="1">
    <name type="scientific">Opuntia streptacantha</name>
    <name type="common">Prickly pear cactus</name>
    <name type="synonym">Opuntia cardona</name>
    <dbReference type="NCBI Taxonomy" id="393608"/>
    <lineage>
        <taxon>Eukaryota</taxon>
        <taxon>Viridiplantae</taxon>
        <taxon>Streptophyta</taxon>
        <taxon>Embryophyta</taxon>
        <taxon>Tracheophyta</taxon>
        <taxon>Spermatophyta</taxon>
        <taxon>Magnoliopsida</taxon>
        <taxon>eudicotyledons</taxon>
        <taxon>Gunneridae</taxon>
        <taxon>Pentapetalae</taxon>
        <taxon>Caryophyllales</taxon>
        <taxon>Cactineae</taxon>
        <taxon>Cactaceae</taxon>
        <taxon>Opuntioideae</taxon>
        <taxon>Opuntia</taxon>
    </lineage>
</organism>
<accession>A0A7C8YGW8</accession>
<dbReference type="EMBL" id="GISG01017996">
    <property type="protein sequence ID" value="MBA4617835.1"/>
    <property type="molecule type" value="Transcribed_RNA"/>
</dbReference>
<reference evidence="1" key="2">
    <citation type="submission" date="2020-07" db="EMBL/GenBank/DDBJ databases">
        <authorList>
            <person name="Vera ALvarez R."/>
            <person name="Arias-Moreno D.M."/>
            <person name="Jimenez-Jacinto V."/>
            <person name="Jimenez-Bremont J.F."/>
            <person name="Swaminathan K."/>
            <person name="Moose S.P."/>
            <person name="Guerrero-Gonzalez M.L."/>
            <person name="Marino-Ramirez L."/>
            <person name="Landsman D."/>
            <person name="Rodriguez-Kessler M."/>
            <person name="Delgado-Sanchez P."/>
        </authorList>
    </citation>
    <scope>NUCLEOTIDE SEQUENCE</scope>
    <source>
        <tissue evidence="1">Cladode</tissue>
    </source>
</reference>
<protein>
    <submittedName>
        <fullName evidence="1">Uncharacterized protein</fullName>
    </submittedName>
</protein>
<reference evidence="1" key="1">
    <citation type="journal article" date="2013" name="J. Plant Res.">
        <title>Effect of fungi and light on seed germination of three Opuntia species from semiarid lands of central Mexico.</title>
        <authorList>
            <person name="Delgado-Sanchez P."/>
            <person name="Jimenez-Bremont J.F."/>
            <person name="Guerrero-Gonzalez Mde L."/>
            <person name="Flores J."/>
        </authorList>
    </citation>
    <scope>NUCLEOTIDE SEQUENCE</scope>
    <source>
        <tissue evidence="1">Cladode</tissue>
    </source>
</reference>